<keyword evidence="2" id="KW-1185">Reference proteome</keyword>
<organism evidence="1 2">
    <name type="scientific">Acaryochloris marina (strain MBIC 11017)</name>
    <dbReference type="NCBI Taxonomy" id="329726"/>
    <lineage>
        <taxon>Bacteria</taxon>
        <taxon>Bacillati</taxon>
        <taxon>Cyanobacteriota</taxon>
        <taxon>Cyanophyceae</taxon>
        <taxon>Acaryochloridales</taxon>
        <taxon>Acaryochloridaceae</taxon>
        <taxon>Acaryochloris</taxon>
    </lineage>
</organism>
<protein>
    <submittedName>
        <fullName evidence="1">Uncharacterized protein</fullName>
    </submittedName>
</protein>
<dbReference type="AlphaFoldDB" id="B0C6C7"/>
<name>B0C6C7_ACAM1</name>
<dbReference type="EMBL" id="CP000828">
    <property type="protein sequence ID" value="ABW25221.1"/>
    <property type="molecule type" value="Genomic_DNA"/>
</dbReference>
<accession>B0C6C7</accession>
<dbReference type="KEGG" id="amr:AM1_0135"/>
<reference evidence="1 2" key="1">
    <citation type="journal article" date="2008" name="Proc. Natl. Acad. Sci. U.S.A.">
        <title>Niche adaptation and genome expansion in the chlorophyll d-producing cyanobacterium Acaryochloris marina.</title>
        <authorList>
            <person name="Swingley W.D."/>
            <person name="Chen M."/>
            <person name="Cheung P.C."/>
            <person name="Conrad A.L."/>
            <person name="Dejesa L.C."/>
            <person name="Hao J."/>
            <person name="Honchak B.M."/>
            <person name="Karbach L.E."/>
            <person name="Kurdoglu A."/>
            <person name="Lahiri S."/>
            <person name="Mastrian S.D."/>
            <person name="Miyashita H."/>
            <person name="Page L."/>
            <person name="Ramakrishna P."/>
            <person name="Satoh S."/>
            <person name="Sattley W.M."/>
            <person name="Shimada Y."/>
            <person name="Taylor H.L."/>
            <person name="Tomo T."/>
            <person name="Tsuchiya T."/>
            <person name="Wang Z.T."/>
            <person name="Raymond J."/>
            <person name="Mimuro M."/>
            <person name="Blankenship R.E."/>
            <person name="Touchman J.W."/>
        </authorList>
    </citation>
    <scope>NUCLEOTIDE SEQUENCE [LARGE SCALE GENOMIC DNA]</scope>
    <source>
        <strain evidence="2">MBIC 11017</strain>
    </source>
</reference>
<proteinExistence type="predicted"/>
<evidence type="ECO:0000313" key="2">
    <source>
        <dbReference type="Proteomes" id="UP000000268"/>
    </source>
</evidence>
<gene>
    <name evidence="1" type="ordered locus">AM1_0135</name>
</gene>
<evidence type="ECO:0000313" key="1">
    <source>
        <dbReference type="EMBL" id="ABW25221.1"/>
    </source>
</evidence>
<dbReference type="Proteomes" id="UP000000268">
    <property type="component" value="Chromosome"/>
</dbReference>
<dbReference type="HOGENOM" id="CLU_3003382_0_0_3"/>
<sequence length="56" mass="6653">MEQLFWSFVVVSTWEGCFHQNLELFHQKVVDIQGLSRSALAVFRTRTYLFGCHQNF</sequence>